<evidence type="ECO:0000313" key="1">
    <source>
        <dbReference type="EMBL" id="CAH3017179.1"/>
    </source>
</evidence>
<keyword evidence="2" id="KW-1185">Reference proteome</keyword>
<name>A0ABN8LP19_9CNID</name>
<accession>A0ABN8LP19</accession>
<gene>
    <name evidence="1" type="ORF">PEVE_00036120</name>
</gene>
<sequence>MNLNSTFNTHVEPTKQTLMIYSDVEESTVLGAQKHPLLRKVQLERLGQGRATVEPIHHEWIKLQSNRLEIIEVQIATAEGPLVAASIKGDVNRLKCHFINMSLNLFDVPDIDYRYEAKRWVPFKPVNTGRRPILFTVTSSDNYYDLSKTKLEIKTRLETTGTSHISATEGSVSDANKSKYIYCAKILDIHCLIK</sequence>
<protein>
    <submittedName>
        <fullName evidence="1">Uncharacterized protein</fullName>
    </submittedName>
</protein>
<reference evidence="1 2" key="1">
    <citation type="submission" date="2022-05" db="EMBL/GenBank/DDBJ databases">
        <authorList>
            <consortium name="Genoscope - CEA"/>
            <person name="William W."/>
        </authorList>
    </citation>
    <scope>NUCLEOTIDE SEQUENCE [LARGE SCALE GENOMIC DNA]</scope>
</reference>
<dbReference type="Proteomes" id="UP001159427">
    <property type="component" value="Unassembled WGS sequence"/>
</dbReference>
<comment type="caution">
    <text evidence="1">The sequence shown here is derived from an EMBL/GenBank/DDBJ whole genome shotgun (WGS) entry which is preliminary data.</text>
</comment>
<evidence type="ECO:0000313" key="2">
    <source>
        <dbReference type="Proteomes" id="UP001159427"/>
    </source>
</evidence>
<proteinExistence type="predicted"/>
<organism evidence="1 2">
    <name type="scientific">Porites evermanni</name>
    <dbReference type="NCBI Taxonomy" id="104178"/>
    <lineage>
        <taxon>Eukaryota</taxon>
        <taxon>Metazoa</taxon>
        <taxon>Cnidaria</taxon>
        <taxon>Anthozoa</taxon>
        <taxon>Hexacorallia</taxon>
        <taxon>Scleractinia</taxon>
        <taxon>Fungiina</taxon>
        <taxon>Poritidae</taxon>
        <taxon>Porites</taxon>
    </lineage>
</organism>
<dbReference type="EMBL" id="CALNXI010000057">
    <property type="protein sequence ID" value="CAH3017179.1"/>
    <property type="molecule type" value="Genomic_DNA"/>
</dbReference>